<dbReference type="Gene3D" id="2.30.110.10">
    <property type="entry name" value="Electron Transport, Fmn-binding Protein, Chain A"/>
    <property type="match status" value="1"/>
</dbReference>
<sequence length="137" mass="15687">VVHLSKTADIFLSQTQIAVLSTVGTDNRPHSVPIWYEWDGDHAFMFTGANTLKWKNLSNNPYASLCVDFREPPYRSVVVRGKVKEIKKPLHDFVKKMAIRYYGPNEGSEFAKSYPDDKKGVVIFQLIPDKIIEELED</sequence>
<evidence type="ECO:0000256" key="1">
    <source>
        <dbReference type="ARBA" id="ARBA00023002"/>
    </source>
</evidence>
<organism evidence="3">
    <name type="scientific">marine metagenome</name>
    <dbReference type="NCBI Taxonomy" id="408172"/>
    <lineage>
        <taxon>unclassified sequences</taxon>
        <taxon>metagenomes</taxon>
        <taxon>ecological metagenomes</taxon>
    </lineage>
</organism>
<dbReference type="InterPro" id="IPR052019">
    <property type="entry name" value="F420H2_bilvrd_red/Heme_oxyg"/>
</dbReference>
<dbReference type="InterPro" id="IPR019920">
    <property type="entry name" value="F420-binding_dom_put"/>
</dbReference>
<proteinExistence type="predicted"/>
<evidence type="ECO:0000259" key="2">
    <source>
        <dbReference type="Pfam" id="PF01243"/>
    </source>
</evidence>
<dbReference type="InterPro" id="IPR012349">
    <property type="entry name" value="Split_barrel_FMN-bd"/>
</dbReference>
<dbReference type="PANTHER" id="PTHR35176:SF6">
    <property type="entry name" value="HEME OXYGENASE HI_0854-RELATED"/>
    <property type="match status" value="1"/>
</dbReference>
<dbReference type="InterPro" id="IPR011576">
    <property type="entry name" value="Pyridox_Oxase_N"/>
</dbReference>
<feature type="domain" description="Pyridoxamine 5'-phosphate oxidase N-terminal" evidence="2">
    <location>
        <begin position="8"/>
        <end position="117"/>
    </location>
</feature>
<dbReference type="NCBIfam" id="TIGR03618">
    <property type="entry name" value="Rv1155_F420"/>
    <property type="match status" value="1"/>
</dbReference>
<evidence type="ECO:0000313" key="3">
    <source>
        <dbReference type="EMBL" id="SUZ57029.1"/>
    </source>
</evidence>
<dbReference type="AlphaFoldDB" id="A0A381NRR7"/>
<gene>
    <name evidence="3" type="ORF">METZ01_LOCUS9883</name>
</gene>
<reference evidence="3" key="1">
    <citation type="submission" date="2018-05" db="EMBL/GenBank/DDBJ databases">
        <authorList>
            <person name="Lanie J.A."/>
            <person name="Ng W.-L."/>
            <person name="Kazmierczak K.M."/>
            <person name="Andrzejewski T.M."/>
            <person name="Davidsen T.M."/>
            <person name="Wayne K.J."/>
            <person name="Tettelin H."/>
            <person name="Glass J.I."/>
            <person name="Rusch D."/>
            <person name="Podicherti R."/>
            <person name="Tsui H.-C.T."/>
            <person name="Winkler M.E."/>
        </authorList>
    </citation>
    <scope>NUCLEOTIDE SEQUENCE</scope>
</reference>
<feature type="non-terminal residue" evidence="3">
    <location>
        <position position="1"/>
    </location>
</feature>
<dbReference type="EMBL" id="UINC01000537">
    <property type="protein sequence ID" value="SUZ57029.1"/>
    <property type="molecule type" value="Genomic_DNA"/>
</dbReference>
<dbReference type="GO" id="GO:0005829">
    <property type="term" value="C:cytosol"/>
    <property type="evidence" value="ECO:0007669"/>
    <property type="project" value="TreeGrafter"/>
</dbReference>
<dbReference type="SUPFAM" id="SSF50475">
    <property type="entry name" value="FMN-binding split barrel"/>
    <property type="match status" value="1"/>
</dbReference>
<dbReference type="PANTHER" id="PTHR35176">
    <property type="entry name" value="HEME OXYGENASE HI_0854-RELATED"/>
    <property type="match status" value="1"/>
</dbReference>
<keyword evidence="1" id="KW-0560">Oxidoreductase</keyword>
<protein>
    <recommendedName>
        <fullName evidence="2">Pyridoxamine 5'-phosphate oxidase N-terminal domain-containing protein</fullName>
    </recommendedName>
</protein>
<accession>A0A381NRR7</accession>
<dbReference type="GO" id="GO:0016627">
    <property type="term" value="F:oxidoreductase activity, acting on the CH-CH group of donors"/>
    <property type="evidence" value="ECO:0007669"/>
    <property type="project" value="TreeGrafter"/>
</dbReference>
<name>A0A381NRR7_9ZZZZ</name>
<dbReference type="GO" id="GO:0070967">
    <property type="term" value="F:coenzyme F420 binding"/>
    <property type="evidence" value="ECO:0007669"/>
    <property type="project" value="TreeGrafter"/>
</dbReference>
<dbReference type="Pfam" id="PF01243">
    <property type="entry name" value="PNPOx_N"/>
    <property type="match status" value="1"/>
</dbReference>